<name>A0ABU1SE44_9MICO</name>
<dbReference type="EMBL" id="JAVDUM010000010">
    <property type="protein sequence ID" value="MDR6867882.1"/>
    <property type="molecule type" value="Genomic_DNA"/>
</dbReference>
<accession>A0ABU1SE44</accession>
<sequence>MATIFIRAVEEYRLLRDEYEVVLIAAYERAVEATRGAMVNRRGRAAGISDWDLFTHNGSYARAYASEELIEHWAQYPRPTFSAFERQMVA</sequence>
<reference evidence="1 2" key="1">
    <citation type="submission" date="2023-07" db="EMBL/GenBank/DDBJ databases">
        <title>Sorghum-associated microbial communities from plants grown in Nebraska, USA.</title>
        <authorList>
            <person name="Schachtman D."/>
        </authorList>
    </citation>
    <scope>NUCLEOTIDE SEQUENCE [LARGE SCALE GENOMIC DNA]</scope>
    <source>
        <strain evidence="1 2">2980</strain>
    </source>
</reference>
<dbReference type="Proteomes" id="UP001259347">
    <property type="component" value="Unassembled WGS sequence"/>
</dbReference>
<organism evidence="1 2">
    <name type="scientific">Microbacterium resistens</name>
    <dbReference type="NCBI Taxonomy" id="156977"/>
    <lineage>
        <taxon>Bacteria</taxon>
        <taxon>Bacillati</taxon>
        <taxon>Actinomycetota</taxon>
        <taxon>Actinomycetes</taxon>
        <taxon>Micrococcales</taxon>
        <taxon>Microbacteriaceae</taxon>
        <taxon>Microbacterium</taxon>
    </lineage>
</organism>
<comment type="caution">
    <text evidence="1">The sequence shown here is derived from an EMBL/GenBank/DDBJ whole genome shotgun (WGS) entry which is preliminary data.</text>
</comment>
<protein>
    <submittedName>
        <fullName evidence="1">Uncharacterized protein</fullName>
    </submittedName>
</protein>
<evidence type="ECO:0000313" key="2">
    <source>
        <dbReference type="Proteomes" id="UP001259347"/>
    </source>
</evidence>
<dbReference type="RefSeq" id="WP_310021143.1">
    <property type="nucleotide sequence ID" value="NZ_JAVDUM010000010.1"/>
</dbReference>
<keyword evidence="2" id="KW-1185">Reference proteome</keyword>
<proteinExistence type="predicted"/>
<evidence type="ECO:0000313" key="1">
    <source>
        <dbReference type="EMBL" id="MDR6867882.1"/>
    </source>
</evidence>
<gene>
    <name evidence="1" type="ORF">J2Y69_002490</name>
</gene>